<dbReference type="SUPFAM" id="SSF46955">
    <property type="entry name" value="Putative DNA-binding domain"/>
    <property type="match status" value="1"/>
</dbReference>
<dbReference type="NCBIfam" id="NF033783">
    <property type="entry name" value="coreg_MerD"/>
    <property type="match status" value="1"/>
</dbReference>
<dbReference type="InterPro" id="IPR047057">
    <property type="entry name" value="MerR_fam"/>
</dbReference>
<gene>
    <name evidence="8" type="ORF">F938_00055</name>
</gene>
<evidence type="ECO:0000313" key="8">
    <source>
        <dbReference type="EMBL" id="ENW02289.1"/>
    </source>
</evidence>
<dbReference type="Gene3D" id="1.10.1660.10">
    <property type="match status" value="1"/>
</dbReference>
<organism evidence="8 9">
    <name type="scientific">Acinetobacter bereziniae LMG 1003 = CIP 70.12</name>
    <dbReference type="NCBI Taxonomy" id="981324"/>
    <lineage>
        <taxon>Bacteria</taxon>
        <taxon>Pseudomonadati</taxon>
        <taxon>Pseudomonadota</taxon>
        <taxon>Gammaproteobacteria</taxon>
        <taxon>Moraxellales</taxon>
        <taxon>Moraxellaceae</taxon>
        <taxon>Acinetobacter</taxon>
    </lineage>
</organism>
<keyword evidence="5" id="KW-0804">Transcription</keyword>
<dbReference type="Proteomes" id="UP000013251">
    <property type="component" value="Unassembled WGS sequence"/>
</dbReference>
<evidence type="ECO:0000256" key="4">
    <source>
        <dbReference type="ARBA" id="ARBA00023125"/>
    </source>
</evidence>
<keyword evidence="9" id="KW-1185">Reference proteome</keyword>
<evidence type="ECO:0000313" key="9">
    <source>
        <dbReference type="Proteomes" id="UP000013251"/>
    </source>
</evidence>
<dbReference type="GO" id="GO:0046689">
    <property type="term" value="P:response to mercury ion"/>
    <property type="evidence" value="ECO:0007669"/>
    <property type="project" value="UniProtKB-KW"/>
</dbReference>
<comment type="caution">
    <text evidence="8">The sequence shown here is derived from an EMBL/GenBank/DDBJ whole genome shotgun (WGS) entry which is preliminary data.</text>
</comment>
<dbReference type="InterPro" id="IPR009061">
    <property type="entry name" value="DNA-bd_dom_put_sf"/>
</dbReference>
<keyword evidence="4" id="KW-0238">DNA-binding</keyword>
<evidence type="ECO:0000256" key="6">
    <source>
        <dbReference type="ARBA" id="ARBA00032882"/>
    </source>
</evidence>
<accession>N9FBP7</accession>
<dbReference type="HOGENOM" id="CLU_140237_0_0_6"/>
<proteinExistence type="predicted"/>
<evidence type="ECO:0000256" key="3">
    <source>
        <dbReference type="ARBA" id="ARBA00023015"/>
    </source>
</evidence>
<dbReference type="PRINTS" id="PR00040">
    <property type="entry name" value="HTHMERR"/>
</dbReference>
<keyword evidence="3" id="KW-0805">Transcription regulation</keyword>
<dbReference type="EMBL" id="APQG01000004">
    <property type="protein sequence ID" value="ENW02289.1"/>
    <property type="molecule type" value="Genomic_DNA"/>
</dbReference>
<sequence>MFYGTGIGFAARGLNSAKRYMHCREPTKRRCSMNAYTVSRLALDAGVSVHIVRDYLLRGLLRPVACTTGGYGLFDDAALQRLCFVRAAFEAGIGLGALARLCRALDAADGDGASAQLAVLRQLVERRREALASLEMQLAAMPTEPAQHAESLP</sequence>
<evidence type="ECO:0000256" key="1">
    <source>
        <dbReference type="ARBA" id="ARBA00019396"/>
    </source>
</evidence>
<dbReference type="SMART" id="SM00422">
    <property type="entry name" value="HTH_MERR"/>
    <property type="match status" value="1"/>
</dbReference>
<dbReference type="InterPro" id="IPR000551">
    <property type="entry name" value="MerR-type_HTH_dom"/>
</dbReference>
<dbReference type="GO" id="GO:0003677">
    <property type="term" value="F:DNA binding"/>
    <property type="evidence" value="ECO:0007669"/>
    <property type="project" value="UniProtKB-KW"/>
</dbReference>
<evidence type="ECO:0000256" key="5">
    <source>
        <dbReference type="ARBA" id="ARBA00023163"/>
    </source>
</evidence>
<dbReference type="CDD" id="cd01111">
    <property type="entry name" value="HTH_MerD"/>
    <property type="match status" value="1"/>
</dbReference>
<dbReference type="NCBIfam" id="TIGR02054">
    <property type="entry name" value="MerD"/>
    <property type="match status" value="1"/>
</dbReference>
<dbReference type="GO" id="GO:0045892">
    <property type="term" value="P:negative regulation of DNA-templated transcription"/>
    <property type="evidence" value="ECO:0007669"/>
    <property type="project" value="InterPro"/>
</dbReference>
<dbReference type="PANTHER" id="PTHR30204:SF93">
    <property type="entry name" value="HTH MERR-TYPE DOMAIN-CONTAINING PROTEIN"/>
    <property type="match status" value="1"/>
</dbReference>
<evidence type="ECO:0000259" key="7">
    <source>
        <dbReference type="PROSITE" id="PS50937"/>
    </source>
</evidence>
<keyword evidence="2" id="KW-0475">Mercuric resistance</keyword>
<dbReference type="AlphaFoldDB" id="N9FBP7"/>
<name>N9FBP7_ACIBZ</name>
<dbReference type="InterPro" id="IPR011797">
    <property type="entry name" value="MerD"/>
</dbReference>
<dbReference type="Pfam" id="PF13411">
    <property type="entry name" value="MerR_1"/>
    <property type="match status" value="1"/>
</dbReference>
<dbReference type="PANTHER" id="PTHR30204">
    <property type="entry name" value="REDOX-CYCLING DRUG-SENSING TRANSCRIPTIONAL ACTIVATOR SOXR"/>
    <property type="match status" value="1"/>
</dbReference>
<evidence type="ECO:0000256" key="2">
    <source>
        <dbReference type="ARBA" id="ARBA00022466"/>
    </source>
</evidence>
<protein>
    <recommendedName>
        <fullName evidence="1">HTH-type transcriptional regulator MerD</fullName>
    </recommendedName>
    <alternativeName>
        <fullName evidence="6">Mercuric resistance protein MerD</fullName>
    </alternativeName>
</protein>
<dbReference type="PROSITE" id="PS50937">
    <property type="entry name" value="HTH_MERR_2"/>
    <property type="match status" value="1"/>
</dbReference>
<dbReference type="GO" id="GO:0003700">
    <property type="term" value="F:DNA-binding transcription factor activity"/>
    <property type="evidence" value="ECO:0007669"/>
    <property type="project" value="InterPro"/>
</dbReference>
<reference evidence="8 9" key="1">
    <citation type="submission" date="2013-02" db="EMBL/GenBank/DDBJ databases">
        <title>The Genome Sequence of Acinetobacter bereziniae CIP 70.12.</title>
        <authorList>
            <consortium name="The Broad Institute Genome Sequencing Platform"/>
            <consortium name="The Broad Institute Genome Sequencing Center for Infectious Disease"/>
            <person name="Cerqueira G."/>
            <person name="Feldgarden M."/>
            <person name="Courvalin P."/>
            <person name="Perichon B."/>
            <person name="Grillot-Courvalin C."/>
            <person name="Clermont D."/>
            <person name="Rocha E."/>
            <person name="Yoon E.-J."/>
            <person name="Nemec A."/>
            <person name="Walker B."/>
            <person name="Young S.K."/>
            <person name="Zeng Q."/>
            <person name="Gargeya S."/>
            <person name="Fitzgerald M."/>
            <person name="Haas B."/>
            <person name="Abouelleil A."/>
            <person name="Alvarado L."/>
            <person name="Arachchi H.M."/>
            <person name="Berlin A.M."/>
            <person name="Chapman S.B."/>
            <person name="Dewar J."/>
            <person name="Goldberg J."/>
            <person name="Griggs A."/>
            <person name="Gujja S."/>
            <person name="Hansen M."/>
            <person name="Howarth C."/>
            <person name="Imamovic A."/>
            <person name="Larimer J."/>
            <person name="McCowan C."/>
            <person name="Murphy C."/>
            <person name="Neiman D."/>
            <person name="Pearson M."/>
            <person name="Priest M."/>
            <person name="Roberts A."/>
            <person name="Saif S."/>
            <person name="Shea T."/>
            <person name="Sisk P."/>
            <person name="Sykes S."/>
            <person name="Wortman J."/>
            <person name="Nusbaum C."/>
            <person name="Birren B."/>
        </authorList>
    </citation>
    <scope>NUCLEOTIDE SEQUENCE [LARGE SCALE GENOMIC DNA]</scope>
    <source>
        <strain evidence="8 9">CIP 70.12</strain>
    </source>
</reference>
<feature type="domain" description="HTH merR-type" evidence="7">
    <location>
        <begin position="35"/>
        <end position="104"/>
    </location>
</feature>